<dbReference type="GO" id="GO:0005737">
    <property type="term" value="C:cytoplasm"/>
    <property type="evidence" value="ECO:0007669"/>
    <property type="project" value="TreeGrafter"/>
</dbReference>
<dbReference type="GO" id="GO:0007165">
    <property type="term" value="P:signal transduction"/>
    <property type="evidence" value="ECO:0007669"/>
    <property type="project" value="InterPro"/>
</dbReference>
<gene>
    <name evidence="4" type="ORF">CHIRRI_LOCUS8298</name>
</gene>
<protein>
    <recommendedName>
        <fullName evidence="3">Rho-GAP domain-containing protein</fullName>
    </recommendedName>
</protein>
<dbReference type="PANTHER" id="PTHR14963">
    <property type="entry name" value="RHO GTPASE ACTIVATING PROTEIN 18,19-RELATED"/>
    <property type="match status" value="1"/>
</dbReference>
<evidence type="ECO:0000313" key="5">
    <source>
        <dbReference type="Proteomes" id="UP001153620"/>
    </source>
</evidence>
<reference evidence="4" key="2">
    <citation type="submission" date="2022-10" db="EMBL/GenBank/DDBJ databases">
        <authorList>
            <consortium name="ENA_rothamsted_submissions"/>
            <consortium name="culmorum"/>
            <person name="King R."/>
        </authorList>
    </citation>
    <scope>NUCLEOTIDE SEQUENCE</scope>
</reference>
<feature type="region of interest" description="Disordered" evidence="2">
    <location>
        <begin position="856"/>
        <end position="899"/>
    </location>
</feature>
<dbReference type="GO" id="GO:0005096">
    <property type="term" value="F:GTPase activator activity"/>
    <property type="evidence" value="ECO:0007669"/>
    <property type="project" value="UniProtKB-KW"/>
</dbReference>
<evidence type="ECO:0000256" key="2">
    <source>
        <dbReference type="SAM" id="MobiDB-lite"/>
    </source>
</evidence>
<accession>A0A9N9WTK1</accession>
<keyword evidence="5" id="KW-1185">Reference proteome</keyword>
<feature type="region of interest" description="Disordered" evidence="2">
    <location>
        <begin position="786"/>
        <end position="833"/>
    </location>
</feature>
<sequence>MTSDVKNMFDKERINQDLAEKLRKDHPLQLSTLIRMHLSFLLDLNCLNEDNEVESTDKTKSKKNWLFHKKKASTICTSNPHNKSPEIPIFLPEMMKQLMTLIDFLEKDENLKQEGIFRKTGSITRQQDLKFLVNQLRPLMIDDTEYTAHDVASVLKSILNDLPEPILVEAYFPAYSQIADICNSKENDEHERIQNSLQLLFLLLPIENRNILEKLIILLHKASTLEAFNKMNSDSLATLFTPHLVVPRKLSPEVLHQTAANMTKMISFIITNGSKIFLVPEKLATDIKAYLIEEKRRKETPERILDESVSDSVANTVFTFIDREKTAEAHGQSTTDTALAQLYAHIQSLPESSKKKKLIKQFNKQNGQGTPLQYVNRDKSVSTCRSIGDSIKKHIFHKTLNKTPKCSTNTPSSSKITRTPSVQTYPNKRILFQSPLPASSKPSPILELKSSPDIHNQSMSNSSTSSTTSTNSNEMSPMKAISKQTSDNENNPVVPVDDNQFEMSNEMIDDEDFVDSSDEEDENLQKTLINRNIILPVDEMEHKSLISGGSERKKATSIFKSRLMKGVSLGNLKFPFHSSTATPKTSPKLKKSKSSSILIDIEKEKLLMKSATESFNSSEESEMYFSMDHTKESWHVDVSNINYFLNQTGMQDHQGGVRNSMSPITKSTQRMPKSMQESIMTPRSRKPVMLSLFGNSERQTNISQLLEESEEVIQENEELSSQPLPVPMKNLNILSKNNQNISNASLNAANDNGLPTIPEHGSSNSSGSLSSAFKDYMYSRGHQIYDNDQDDYSFSSQSDDFESSNEYQKLEESHEEVKDKNESINTTQEIDIDKIMNQSSSMSKSLLHCLDGNETSLLSPQSSFEKNRKRQLDNDSLRESPTESLKRPLIDKDSNSTDF</sequence>
<evidence type="ECO:0000259" key="3">
    <source>
        <dbReference type="SMART" id="SM00324"/>
    </source>
</evidence>
<feature type="compositionally biased region" description="Polar residues" evidence="2">
    <location>
        <begin position="652"/>
        <end position="681"/>
    </location>
</feature>
<dbReference type="InterPro" id="IPR008936">
    <property type="entry name" value="Rho_GTPase_activation_prot"/>
</dbReference>
<feature type="compositionally biased region" description="Polar residues" evidence="2">
    <location>
        <begin position="402"/>
        <end position="426"/>
    </location>
</feature>
<dbReference type="SUPFAM" id="SSF48350">
    <property type="entry name" value="GTPase activation domain, GAP"/>
    <property type="match status" value="1"/>
</dbReference>
<dbReference type="EMBL" id="OU895878">
    <property type="protein sequence ID" value="CAG9805426.1"/>
    <property type="molecule type" value="Genomic_DNA"/>
</dbReference>
<dbReference type="OrthoDB" id="10061772at2759"/>
<reference evidence="4" key="1">
    <citation type="submission" date="2022-01" db="EMBL/GenBank/DDBJ databases">
        <authorList>
            <person name="King R."/>
        </authorList>
    </citation>
    <scope>NUCLEOTIDE SEQUENCE</scope>
</reference>
<proteinExistence type="predicted"/>
<dbReference type="Gene3D" id="1.10.555.10">
    <property type="entry name" value="Rho GTPase activation protein"/>
    <property type="match status" value="1"/>
</dbReference>
<feature type="domain" description="Rho-GAP" evidence="3">
    <location>
        <begin position="92"/>
        <end position="274"/>
    </location>
</feature>
<dbReference type="PANTHER" id="PTHR14963:SF7">
    <property type="entry name" value="RHO GTPASE-ACTIVATING PROTEIN 19"/>
    <property type="match status" value="1"/>
</dbReference>
<feature type="region of interest" description="Disordered" evidence="2">
    <location>
        <begin position="652"/>
        <end position="682"/>
    </location>
</feature>
<feature type="compositionally biased region" description="Basic and acidic residues" evidence="2">
    <location>
        <begin position="808"/>
        <end position="822"/>
    </location>
</feature>
<feature type="compositionally biased region" description="Low complexity" evidence="2">
    <location>
        <begin position="456"/>
        <end position="476"/>
    </location>
</feature>
<feature type="compositionally biased region" description="Basic and acidic residues" evidence="2">
    <location>
        <begin position="870"/>
        <end position="899"/>
    </location>
</feature>
<dbReference type="GO" id="GO:0051056">
    <property type="term" value="P:regulation of small GTPase mediated signal transduction"/>
    <property type="evidence" value="ECO:0007669"/>
    <property type="project" value="TreeGrafter"/>
</dbReference>
<feature type="compositionally biased region" description="Low complexity" evidence="2">
    <location>
        <begin position="487"/>
        <end position="497"/>
    </location>
</feature>
<keyword evidence="1" id="KW-0343">GTPase activation</keyword>
<dbReference type="InterPro" id="IPR000198">
    <property type="entry name" value="RhoGAP_dom"/>
</dbReference>
<dbReference type="Proteomes" id="UP001153620">
    <property type="component" value="Chromosome 2"/>
</dbReference>
<name>A0A9N9WTK1_9DIPT</name>
<feature type="region of interest" description="Disordered" evidence="2">
    <location>
        <begin position="402"/>
        <end position="497"/>
    </location>
</feature>
<dbReference type="AlphaFoldDB" id="A0A9N9WTK1"/>
<dbReference type="Pfam" id="PF00620">
    <property type="entry name" value="RhoGAP"/>
    <property type="match status" value="1"/>
</dbReference>
<organism evidence="4 5">
    <name type="scientific">Chironomus riparius</name>
    <dbReference type="NCBI Taxonomy" id="315576"/>
    <lineage>
        <taxon>Eukaryota</taxon>
        <taxon>Metazoa</taxon>
        <taxon>Ecdysozoa</taxon>
        <taxon>Arthropoda</taxon>
        <taxon>Hexapoda</taxon>
        <taxon>Insecta</taxon>
        <taxon>Pterygota</taxon>
        <taxon>Neoptera</taxon>
        <taxon>Endopterygota</taxon>
        <taxon>Diptera</taxon>
        <taxon>Nematocera</taxon>
        <taxon>Chironomoidea</taxon>
        <taxon>Chironomidae</taxon>
        <taxon>Chironominae</taxon>
        <taxon>Chironomus</taxon>
    </lineage>
</organism>
<dbReference type="SMART" id="SM00324">
    <property type="entry name" value="RhoGAP"/>
    <property type="match status" value="1"/>
</dbReference>
<evidence type="ECO:0000313" key="4">
    <source>
        <dbReference type="EMBL" id="CAG9805426.1"/>
    </source>
</evidence>
<evidence type="ECO:0000256" key="1">
    <source>
        <dbReference type="ARBA" id="ARBA00022468"/>
    </source>
</evidence>